<dbReference type="AlphaFoldDB" id="A0AAD0E6S8"/>
<feature type="domain" description="Glycosyl transferase family 1" evidence="3">
    <location>
        <begin position="192"/>
        <end position="366"/>
    </location>
</feature>
<dbReference type="InterPro" id="IPR028098">
    <property type="entry name" value="Glyco_trans_4-like_N"/>
</dbReference>
<dbReference type="PANTHER" id="PTHR45947:SF3">
    <property type="entry name" value="SULFOQUINOVOSYL TRANSFERASE SQD2"/>
    <property type="match status" value="1"/>
</dbReference>
<reference evidence="5 6" key="1">
    <citation type="submission" date="2016-07" db="EMBL/GenBank/DDBJ databases">
        <title>High microdiversification within the ubiquitous acI lineage of Actinobacteria.</title>
        <authorList>
            <person name="Neuenschwander S.M."/>
            <person name="Salcher M."/>
            <person name="Ghai R."/>
            <person name="Pernthaler J."/>
        </authorList>
    </citation>
    <scope>NUCLEOTIDE SEQUENCE [LARGE SCALE GENOMIC DNA]</scope>
    <source>
        <strain evidence="5">MMS-IIB-76</strain>
    </source>
</reference>
<gene>
    <name evidence="5" type="ORF">A1sIIB76_03905</name>
</gene>
<dbReference type="Pfam" id="PF13439">
    <property type="entry name" value="Glyco_transf_4"/>
    <property type="match status" value="1"/>
</dbReference>
<feature type="domain" description="Glycosyltransferase subfamily 4-like N-terminal" evidence="4">
    <location>
        <begin position="23"/>
        <end position="183"/>
    </location>
</feature>
<dbReference type="CDD" id="cd03801">
    <property type="entry name" value="GT4_PimA-like"/>
    <property type="match status" value="1"/>
</dbReference>
<dbReference type="Proteomes" id="UP000217194">
    <property type="component" value="Chromosome"/>
</dbReference>
<sequence>MLENRLEHPQILCITNDFGPRAGGIETFIIGLIQRLPKNSVILYTASQAGYAPFDAMLLRDYGVEVIRDPSKVLLPSFRVGRKVRKLVRERDIKTVFFGAAAPLALLAPGLRSVGVKKIVALTHGHEVWWSRLWPFSWAIARIGRAVDSLTYLGDFTRGEIAEALAPGDVAKLVRIAPGIDTDHFTPRSDVRELRESLGLGNKRVIVSVGRLVHRKGQDVLIAAMPEIITAIPDSHLLLIGEGPYKSELEKRIKKLGLENRVTFVGRVQYSELPRYICVGDVFAMPSRSRLAGLEVEGLGIVYLEASACGLPVIGGISGGAPDAILQGETGFAVDGTSAHEVALAVVKVLADRELAQRLGMRGRQWIIEKWQWQIWSERFNQLLK</sequence>
<dbReference type="RefSeq" id="WP_095697068.1">
    <property type="nucleotide sequence ID" value="NZ_CP016778.1"/>
</dbReference>
<protein>
    <submittedName>
        <fullName evidence="5">Phosphatidylinositol alpha-1,6-mannosyltransferase</fullName>
    </submittedName>
</protein>
<dbReference type="GO" id="GO:1901137">
    <property type="term" value="P:carbohydrate derivative biosynthetic process"/>
    <property type="evidence" value="ECO:0007669"/>
    <property type="project" value="UniProtKB-ARBA"/>
</dbReference>
<evidence type="ECO:0000259" key="4">
    <source>
        <dbReference type="Pfam" id="PF13439"/>
    </source>
</evidence>
<accession>A0AAD0E6S8</accession>
<name>A0AAD0E6S8_9ACTN</name>
<dbReference type="Gene3D" id="3.40.50.2000">
    <property type="entry name" value="Glycogen Phosphorylase B"/>
    <property type="match status" value="2"/>
</dbReference>
<keyword evidence="2" id="KW-0808">Transferase</keyword>
<evidence type="ECO:0000313" key="6">
    <source>
        <dbReference type="Proteomes" id="UP000217194"/>
    </source>
</evidence>
<organism evidence="5 6">
    <name type="scientific">Candidatus Planktophila versatilis</name>
    <dbReference type="NCBI Taxonomy" id="1884905"/>
    <lineage>
        <taxon>Bacteria</taxon>
        <taxon>Bacillati</taxon>
        <taxon>Actinomycetota</taxon>
        <taxon>Actinomycetes</taxon>
        <taxon>Candidatus Nanopelagicales</taxon>
        <taxon>Candidatus Nanopelagicaceae</taxon>
        <taxon>Candidatus Planktophila</taxon>
    </lineage>
</organism>
<evidence type="ECO:0000256" key="1">
    <source>
        <dbReference type="ARBA" id="ARBA00022676"/>
    </source>
</evidence>
<dbReference type="FunFam" id="3.40.50.2000:FF:000069">
    <property type="entry name" value="Alpha-(1-6)-phosphatidylinositol monomannoside mannosyltransferase"/>
    <property type="match status" value="1"/>
</dbReference>
<dbReference type="InterPro" id="IPR050194">
    <property type="entry name" value="Glycosyltransferase_grp1"/>
</dbReference>
<evidence type="ECO:0000259" key="3">
    <source>
        <dbReference type="Pfam" id="PF00534"/>
    </source>
</evidence>
<evidence type="ECO:0000256" key="2">
    <source>
        <dbReference type="ARBA" id="ARBA00022679"/>
    </source>
</evidence>
<dbReference type="InterPro" id="IPR001296">
    <property type="entry name" value="Glyco_trans_1"/>
</dbReference>
<dbReference type="EMBL" id="CP016778">
    <property type="protein sequence ID" value="ASY22704.1"/>
    <property type="molecule type" value="Genomic_DNA"/>
</dbReference>
<dbReference type="PANTHER" id="PTHR45947">
    <property type="entry name" value="SULFOQUINOVOSYL TRANSFERASE SQD2"/>
    <property type="match status" value="1"/>
</dbReference>
<keyword evidence="1" id="KW-0328">Glycosyltransferase</keyword>
<dbReference type="GO" id="GO:0016758">
    <property type="term" value="F:hexosyltransferase activity"/>
    <property type="evidence" value="ECO:0007669"/>
    <property type="project" value="TreeGrafter"/>
</dbReference>
<dbReference type="Pfam" id="PF00534">
    <property type="entry name" value="Glycos_transf_1"/>
    <property type="match status" value="1"/>
</dbReference>
<evidence type="ECO:0000313" key="5">
    <source>
        <dbReference type="EMBL" id="ASY22704.1"/>
    </source>
</evidence>
<proteinExistence type="predicted"/>
<dbReference type="SUPFAM" id="SSF53756">
    <property type="entry name" value="UDP-Glycosyltransferase/glycogen phosphorylase"/>
    <property type="match status" value="1"/>
</dbReference>